<dbReference type="GO" id="GO:0005524">
    <property type="term" value="F:ATP binding"/>
    <property type="evidence" value="ECO:0007669"/>
    <property type="project" value="UniProtKB-KW"/>
</dbReference>
<comment type="caution">
    <text evidence="9">The sequence shown here is derived from an EMBL/GenBank/DDBJ whole genome shotgun (WGS) entry which is preliminary data.</text>
</comment>
<organism evidence="9">
    <name type="scientific">Candidatus Caldatribacterium saccharofermentans</name>
    <dbReference type="NCBI Taxonomy" id="1454753"/>
    <lineage>
        <taxon>Bacteria</taxon>
        <taxon>Pseudomonadati</taxon>
        <taxon>Atribacterota</taxon>
        <taxon>Atribacteria</taxon>
        <taxon>Atribacterales</taxon>
        <taxon>Candidatus Caldatribacteriaceae</taxon>
        <taxon>Candidatus Caldatribacterium</taxon>
    </lineage>
</organism>
<comment type="similarity">
    <text evidence="1 6">Belongs to the carbohydrate kinase PfkB family.</text>
</comment>
<dbReference type="EMBL" id="DTIY01000063">
    <property type="protein sequence ID" value="HGY39842.1"/>
    <property type="molecule type" value="Genomic_DNA"/>
</dbReference>
<dbReference type="PANTHER" id="PTHR43085">
    <property type="entry name" value="HEXOKINASE FAMILY MEMBER"/>
    <property type="match status" value="1"/>
</dbReference>
<feature type="domain" description="Carbohydrate kinase PfkB" evidence="8">
    <location>
        <begin position="6"/>
        <end position="317"/>
    </location>
</feature>
<gene>
    <name evidence="9" type="ORF">ENW11_08565</name>
</gene>
<protein>
    <submittedName>
        <fullName evidence="9">Carbohydrate kinase</fullName>
    </submittedName>
</protein>
<dbReference type="InterPro" id="IPR002139">
    <property type="entry name" value="Ribo/fructo_kinase"/>
</dbReference>
<evidence type="ECO:0000256" key="7">
    <source>
        <dbReference type="SAM" id="Coils"/>
    </source>
</evidence>
<keyword evidence="5" id="KW-0067">ATP-binding</keyword>
<feature type="coiled-coil region" evidence="7">
    <location>
        <begin position="202"/>
        <end position="229"/>
    </location>
</feature>
<evidence type="ECO:0000256" key="5">
    <source>
        <dbReference type="ARBA" id="ARBA00022840"/>
    </source>
</evidence>
<evidence type="ECO:0000256" key="4">
    <source>
        <dbReference type="ARBA" id="ARBA00022777"/>
    </source>
</evidence>
<dbReference type="PROSITE" id="PS00583">
    <property type="entry name" value="PFKB_KINASES_1"/>
    <property type="match status" value="1"/>
</dbReference>
<keyword evidence="7" id="KW-0175">Coiled coil</keyword>
<name>A0A7V4WLW5_9BACT</name>
<keyword evidence="2 6" id="KW-0808">Transferase</keyword>
<dbReference type="AlphaFoldDB" id="A0A7V4WLW5"/>
<evidence type="ECO:0000256" key="1">
    <source>
        <dbReference type="ARBA" id="ARBA00010688"/>
    </source>
</evidence>
<dbReference type="CDD" id="cd01167">
    <property type="entry name" value="bac_FRK"/>
    <property type="match status" value="1"/>
</dbReference>
<dbReference type="InterPro" id="IPR011611">
    <property type="entry name" value="PfkB_dom"/>
</dbReference>
<dbReference type="PRINTS" id="PR00990">
    <property type="entry name" value="RIBOKINASE"/>
</dbReference>
<dbReference type="InterPro" id="IPR050306">
    <property type="entry name" value="PfkB_Carbo_kinase"/>
</dbReference>
<dbReference type="SUPFAM" id="SSF53613">
    <property type="entry name" value="Ribokinase-like"/>
    <property type="match status" value="1"/>
</dbReference>
<evidence type="ECO:0000256" key="2">
    <source>
        <dbReference type="ARBA" id="ARBA00022679"/>
    </source>
</evidence>
<reference evidence="9" key="1">
    <citation type="journal article" date="2020" name="mSystems">
        <title>Genome- and Community-Level Interaction Insights into Carbon Utilization and Element Cycling Functions of Hydrothermarchaeota in Hydrothermal Sediment.</title>
        <authorList>
            <person name="Zhou Z."/>
            <person name="Liu Y."/>
            <person name="Xu W."/>
            <person name="Pan J."/>
            <person name="Luo Z.H."/>
            <person name="Li M."/>
        </authorList>
    </citation>
    <scope>NUCLEOTIDE SEQUENCE [LARGE SCALE GENOMIC DNA]</scope>
    <source>
        <strain evidence="9">SpSt-82</strain>
    </source>
</reference>
<dbReference type="InterPro" id="IPR029056">
    <property type="entry name" value="Ribokinase-like"/>
</dbReference>
<dbReference type="PANTHER" id="PTHR43085:SF1">
    <property type="entry name" value="PSEUDOURIDINE KINASE-RELATED"/>
    <property type="match status" value="1"/>
</dbReference>
<keyword evidence="4 6" id="KW-0418">Kinase</keyword>
<evidence type="ECO:0000256" key="6">
    <source>
        <dbReference type="RuleBase" id="RU003704"/>
    </source>
</evidence>
<keyword evidence="3" id="KW-0547">Nucleotide-binding</keyword>
<dbReference type="Gene3D" id="3.40.1190.20">
    <property type="match status" value="1"/>
</dbReference>
<sequence>MVSLDKKALCLGELLIDFVSTASGVTLKDAPGFEKAPGGAPANVAVGLARLGIETYFIGKVGKDAFGEFLRETLARNGVNTRFLTMTEKAKTTLAFVSLTKEGERDFVFYRDPGADTLLDQSDVTEECFQGSGVFHFGSITMTHEPACSATLKALGLAEKYGYLISFDPNLRLQLWKDPEEARFRMRQGLEKAHVLKVNEEEARFIAASENLEEALEFLQERYRLALIAVTLGKKGCLVVSGKKRLEVPGFSVATVDTTGAGDGFVAGLLSSLYMFWRDLRDGKNIPEDALYHAARRANAVGALTTTRKGAIPALPTQEEVEIFLEEHSL</sequence>
<proteinExistence type="inferred from homology"/>
<dbReference type="Pfam" id="PF00294">
    <property type="entry name" value="PfkB"/>
    <property type="match status" value="1"/>
</dbReference>
<dbReference type="InterPro" id="IPR002173">
    <property type="entry name" value="Carboh/pur_kinase_PfkB_CS"/>
</dbReference>
<accession>A0A7V4WLW5</accession>
<dbReference type="GO" id="GO:0006000">
    <property type="term" value="P:fructose metabolic process"/>
    <property type="evidence" value="ECO:0007669"/>
    <property type="project" value="UniProtKB-ARBA"/>
</dbReference>
<dbReference type="GO" id="GO:0008865">
    <property type="term" value="F:fructokinase activity"/>
    <property type="evidence" value="ECO:0007669"/>
    <property type="project" value="UniProtKB-ARBA"/>
</dbReference>
<dbReference type="PROSITE" id="PS00584">
    <property type="entry name" value="PFKB_KINASES_2"/>
    <property type="match status" value="1"/>
</dbReference>
<evidence type="ECO:0000256" key="3">
    <source>
        <dbReference type="ARBA" id="ARBA00022741"/>
    </source>
</evidence>
<evidence type="ECO:0000313" key="9">
    <source>
        <dbReference type="EMBL" id="HGY39842.1"/>
    </source>
</evidence>
<evidence type="ECO:0000259" key="8">
    <source>
        <dbReference type="Pfam" id="PF00294"/>
    </source>
</evidence>